<feature type="transmembrane region" description="Helical" evidence="12">
    <location>
        <begin position="76"/>
        <end position="96"/>
    </location>
</feature>
<dbReference type="GO" id="GO:0004993">
    <property type="term" value="F:G protein-coupled serotonin receptor activity"/>
    <property type="evidence" value="ECO:0007669"/>
    <property type="project" value="UniProtKB-ARBA"/>
</dbReference>
<evidence type="ECO:0000313" key="14">
    <source>
        <dbReference type="EMBL" id="ELU14919.1"/>
    </source>
</evidence>
<dbReference type="OMA" id="GVKNGCY"/>
<dbReference type="FunCoup" id="R7V8L8">
    <property type="interactions" value="40"/>
</dbReference>
<evidence type="ECO:0000259" key="13">
    <source>
        <dbReference type="PROSITE" id="PS50262"/>
    </source>
</evidence>
<protein>
    <recommendedName>
        <fullName evidence="13">G-protein coupled receptors family 1 profile domain-containing protein</fullName>
    </recommendedName>
</protein>
<evidence type="ECO:0000256" key="1">
    <source>
        <dbReference type="ARBA" id="ARBA00004651"/>
    </source>
</evidence>
<keyword evidence="4 12" id="KW-1133">Transmembrane helix</keyword>
<dbReference type="SMART" id="SM01381">
    <property type="entry name" value="7TM_GPCR_Srsx"/>
    <property type="match status" value="1"/>
</dbReference>
<dbReference type="PROSITE" id="PS50262">
    <property type="entry name" value="G_PROTEIN_RECEP_F1_2"/>
    <property type="match status" value="1"/>
</dbReference>
<evidence type="ECO:0000313" key="15">
    <source>
        <dbReference type="EnsemblMetazoa" id="CapteP24565"/>
    </source>
</evidence>
<comment type="subcellular location">
    <subcellularLocation>
        <location evidence="1">Cell membrane</location>
        <topology evidence="1">Multi-pass membrane protein</topology>
    </subcellularLocation>
</comment>
<dbReference type="PANTHER" id="PTHR24248:SF199">
    <property type="entry name" value="IP13425P-RELATED"/>
    <property type="match status" value="1"/>
</dbReference>
<dbReference type="FunFam" id="1.20.1070.10:FF:000523">
    <property type="entry name" value="5-hydroxytryptamine receptor 2B"/>
    <property type="match status" value="1"/>
</dbReference>
<keyword evidence="5 10" id="KW-0297">G-protein coupled receptor</keyword>
<feature type="transmembrane region" description="Helical" evidence="12">
    <location>
        <begin position="159"/>
        <end position="182"/>
    </location>
</feature>
<keyword evidence="2" id="KW-1003">Cell membrane</keyword>
<evidence type="ECO:0000256" key="3">
    <source>
        <dbReference type="ARBA" id="ARBA00022692"/>
    </source>
</evidence>
<dbReference type="OrthoDB" id="5955450at2759"/>
<accession>R7V8L8</accession>
<dbReference type="PANTHER" id="PTHR24248">
    <property type="entry name" value="ADRENERGIC RECEPTOR-RELATED G-PROTEIN COUPLED RECEPTOR"/>
    <property type="match status" value="1"/>
</dbReference>
<feature type="compositionally biased region" description="Polar residues" evidence="11">
    <location>
        <begin position="203"/>
        <end position="220"/>
    </location>
</feature>
<dbReference type="Gene3D" id="1.20.1070.10">
    <property type="entry name" value="Rhodopsin 7-helix transmembrane proteins"/>
    <property type="match status" value="1"/>
</dbReference>
<feature type="compositionally biased region" description="Basic and acidic residues" evidence="11">
    <location>
        <begin position="222"/>
        <end position="237"/>
    </location>
</feature>
<feature type="transmembrane region" description="Helical" evidence="12">
    <location>
        <begin position="258"/>
        <end position="278"/>
    </location>
</feature>
<evidence type="ECO:0000313" key="16">
    <source>
        <dbReference type="Proteomes" id="UP000014760"/>
    </source>
</evidence>
<dbReference type="PROSITE" id="PS00237">
    <property type="entry name" value="G_PROTEIN_RECEP_F1_1"/>
    <property type="match status" value="1"/>
</dbReference>
<dbReference type="CDD" id="cd15061">
    <property type="entry name" value="7tmA_tyramine_R-like"/>
    <property type="match status" value="1"/>
</dbReference>
<feature type="transmembrane region" description="Helical" evidence="12">
    <location>
        <begin position="34"/>
        <end position="56"/>
    </location>
</feature>
<evidence type="ECO:0000256" key="2">
    <source>
        <dbReference type="ARBA" id="ARBA00022475"/>
    </source>
</evidence>
<keyword evidence="7" id="KW-1015">Disulfide bond</keyword>
<evidence type="ECO:0000256" key="9">
    <source>
        <dbReference type="ARBA" id="ARBA00023224"/>
    </source>
</evidence>
<dbReference type="EMBL" id="KB294182">
    <property type="protein sequence ID" value="ELU14919.1"/>
    <property type="molecule type" value="Genomic_DNA"/>
</dbReference>
<reference evidence="16" key="1">
    <citation type="submission" date="2012-12" db="EMBL/GenBank/DDBJ databases">
        <authorList>
            <person name="Hellsten U."/>
            <person name="Grimwood J."/>
            <person name="Chapman J.A."/>
            <person name="Shapiro H."/>
            <person name="Aerts A."/>
            <person name="Otillar R.P."/>
            <person name="Terry A.Y."/>
            <person name="Boore J.L."/>
            <person name="Simakov O."/>
            <person name="Marletaz F."/>
            <person name="Cho S.-J."/>
            <person name="Edsinger-Gonzales E."/>
            <person name="Havlak P."/>
            <person name="Kuo D.-H."/>
            <person name="Larsson T."/>
            <person name="Lv J."/>
            <person name="Arendt D."/>
            <person name="Savage R."/>
            <person name="Osoegawa K."/>
            <person name="de Jong P."/>
            <person name="Lindberg D.R."/>
            <person name="Seaver E.C."/>
            <person name="Weisblat D.A."/>
            <person name="Putnam N.H."/>
            <person name="Grigoriev I.V."/>
            <person name="Rokhsar D.S."/>
        </authorList>
    </citation>
    <scope>NUCLEOTIDE SEQUENCE</scope>
    <source>
        <strain evidence="16">I ESC-2004</strain>
    </source>
</reference>
<feature type="non-terminal residue" evidence="14">
    <location>
        <position position="1"/>
    </location>
</feature>
<keyword evidence="3 10" id="KW-0812">Transmembrane</keyword>
<evidence type="ECO:0000256" key="8">
    <source>
        <dbReference type="ARBA" id="ARBA00023170"/>
    </source>
</evidence>
<dbReference type="InterPro" id="IPR017452">
    <property type="entry name" value="GPCR_Rhodpsn_7TM"/>
</dbReference>
<dbReference type="InterPro" id="IPR000276">
    <property type="entry name" value="GPCR_Rhodpsn"/>
</dbReference>
<comment type="similarity">
    <text evidence="10">Belongs to the G-protein coupled receptor 1 family.</text>
</comment>
<feature type="transmembrane region" description="Helical" evidence="12">
    <location>
        <begin position="6"/>
        <end position="27"/>
    </location>
</feature>
<keyword evidence="16" id="KW-1185">Reference proteome</keyword>
<feature type="region of interest" description="Disordered" evidence="11">
    <location>
        <begin position="203"/>
        <end position="244"/>
    </location>
</feature>
<feature type="transmembrane region" description="Helical" evidence="12">
    <location>
        <begin position="116"/>
        <end position="139"/>
    </location>
</feature>
<feature type="non-terminal residue" evidence="14">
    <location>
        <position position="326"/>
    </location>
</feature>
<dbReference type="AlphaFoldDB" id="R7V8L8"/>
<evidence type="ECO:0000256" key="7">
    <source>
        <dbReference type="ARBA" id="ARBA00023157"/>
    </source>
</evidence>
<dbReference type="EMBL" id="AMQN01004686">
    <property type="status" value="NOT_ANNOTATED_CDS"/>
    <property type="molecule type" value="Genomic_DNA"/>
</dbReference>
<keyword evidence="8 10" id="KW-0675">Receptor</keyword>
<evidence type="ECO:0000256" key="6">
    <source>
        <dbReference type="ARBA" id="ARBA00023136"/>
    </source>
</evidence>
<evidence type="ECO:0000256" key="10">
    <source>
        <dbReference type="RuleBase" id="RU000688"/>
    </source>
</evidence>
<proteinExistence type="inferred from homology"/>
<dbReference type="GO" id="GO:0043410">
    <property type="term" value="P:positive regulation of MAPK cascade"/>
    <property type="evidence" value="ECO:0007669"/>
    <property type="project" value="TreeGrafter"/>
</dbReference>
<feature type="transmembrane region" description="Helical" evidence="12">
    <location>
        <begin position="290"/>
        <end position="313"/>
    </location>
</feature>
<evidence type="ECO:0000256" key="12">
    <source>
        <dbReference type="SAM" id="Phobius"/>
    </source>
</evidence>
<dbReference type="GO" id="GO:0071880">
    <property type="term" value="P:adenylate cyclase-activating adrenergic receptor signaling pathway"/>
    <property type="evidence" value="ECO:0007669"/>
    <property type="project" value="TreeGrafter"/>
</dbReference>
<name>R7V8L8_CAPTE</name>
<dbReference type="HOGENOM" id="CLU_009579_11_1_1"/>
<evidence type="ECO:0000256" key="5">
    <source>
        <dbReference type="ARBA" id="ARBA00023040"/>
    </source>
</evidence>
<dbReference type="SUPFAM" id="SSF81321">
    <property type="entry name" value="Family A G protein-coupled receptor-like"/>
    <property type="match status" value="1"/>
</dbReference>
<dbReference type="Proteomes" id="UP000014760">
    <property type="component" value="Unassembled WGS sequence"/>
</dbReference>
<reference evidence="14 16" key="2">
    <citation type="journal article" date="2013" name="Nature">
        <title>Insights into bilaterian evolution from three spiralian genomes.</title>
        <authorList>
            <person name="Simakov O."/>
            <person name="Marletaz F."/>
            <person name="Cho S.J."/>
            <person name="Edsinger-Gonzales E."/>
            <person name="Havlak P."/>
            <person name="Hellsten U."/>
            <person name="Kuo D.H."/>
            <person name="Larsson T."/>
            <person name="Lv J."/>
            <person name="Arendt D."/>
            <person name="Savage R."/>
            <person name="Osoegawa K."/>
            <person name="de Jong P."/>
            <person name="Grimwood J."/>
            <person name="Chapman J.A."/>
            <person name="Shapiro H."/>
            <person name="Aerts A."/>
            <person name="Otillar R.P."/>
            <person name="Terry A.Y."/>
            <person name="Boore J.L."/>
            <person name="Grigoriev I.V."/>
            <person name="Lindberg D.R."/>
            <person name="Seaver E.C."/>
            <person name="Weisblat D.A."/>
            <person name="Putnam N.H."/>
            <person name="Rokhsar D.S."/>
        </authorList>
    </citation>
    <scope>NUCLEOTIDE SEQUENCE</scope>
    <source>
        <strain evidence="14 16">I ESC-2004</strain>
    </source>
</reference>
<reference evidence="15" key="3">
    <citation type="submission" date="2015-06" db="UniProtKB">
        <authorList>
            <consortium name="EnsemblMetazoa"/>
        </authorList>
    </citation>
    <scope>IDENTIFICATION</scope>
</reference>
<dbReference type="PRINTS" id="PR00237">
    <property type="entry name" value="GPCRRHODOPSN"/>
</dbReference>
<gene>
    <name evidence="14" type="ORF">CAPTEDRAFT_24565</name>
</gene>
<feature type="domain" description="G-protein coupled receptors family 1 profile" evidence="13">
    <location>
        <begin position="17"/>
        <end position="310"/>
    </location>
</feature>
<dbReference type="STRING" id="283909.R7V8L8"/>
<evidence type="ECO:0000256" key="11">
    <source>
        <dbReference type="SAM" id="MobiDB-lite"/>
    </source>
</evidence>
<dbReference type="EnsemblMetazoa" id="CapteT24565">
    <property type="protein sequence ID" value="CapteP24565"/>
    <property type="gene ID" value="CapteG24565"/>
</dbReference>
<dbReference type="GO" id="GO:0005886">
    <property type="term" value="C:plasma membrane"/>
    <property type="evidence" value="ECO:0007669"/>
    <property type="project" value="UniProtKB-SubCell"/>
</dbReference>
<dbReference type="Pfam" id="PF00001">
    <property type="entry name" value="7tm_1"/>
    <property type="match status" value="1"/>
</dbReference>
<evidence type="ECO:0000256" key="4">
    <source>
        <dbReference type="ARBA" id="ARBA00022989"/>
    </source>
</evidence>
<sequence>VLLGIMFGIVDIAAIVGNILVIISVAINPRLRTVTNCFVVSLASADLLVGILVLPLGIKVEIVGNWGLGTMLCDVWISFDVMLCTASILNLCCISLDRYFAITNPMVYVTKRSKRLALVMICVVWVASIIITCPPIFGWREEGRNELESQCFLTRDPGYIIYSSLGSFYIPLVIMIFVYARIFKVAHEREKRLRPYRRSFVNGQRRSANPSNDGTPQRTPTIHRDPPSYTHEATESESREDDMEDRLIETERKTAKTLAVVVGCFVVCWLPFFLMYVIEPFCAGCDFHPVLKTCITWLGYCNSVINPFIYAFYNRDFRSSFWRLTC</sequence>
<keyword evidence="9 10" id="KW-0807">Transducer</keyword>
<keyword evidence="6 12" id="KW-0472">Membrane</keyword>
<organism evidence="14">
    <name type="scientific">Capitella teleta</name>
    <name type="common">Polychaete worm</name>
    <dbReference type="NCBI Taxonomy" id="283909"/>
    <lineage>
        <taxon>Eukaryota</taxon>
        <taxon>Metazoa</taxon>
        <taxon>Spiralia</taxon>
        <taxon>Lophotrochozoa</taxon>
        <taxon>Annelida</taxon>
        <taxon>Polychaeta</taxon>
        <taxon>Sedentaria</taxon>
        <taxon>Scolecida</taxon>
        <taxon>Capitellidae</taxon>
        <taxon>Capitella</taxon>
    </lineage>
</organism>